<sequence>MRTILRAGGLAVLLLLACWPVQAPAEAAYDDSAALKGVTEGKGVFLVDIGDPRKLGLYLNLIPGTYRNLADQGAEPDFVLTFIGPSVKFLTKDSDSLRALEHEAALKRVRQGIDKLRALDNVRLEVCNVALEVTGTDADKLLPGLEIVRDGFVSMIGYQEQGYHLVPVY</sequence>
<gene>
    <name evidence="2" type="ORF">ACERLL_07400</name>
</gene>
<dbReference type="SUPFAM" id="SSF75169">
    <property type="entry name" value="DsrEFH-like"/>
    <property type="match status" value="1"/>
</dbReference>
<evidence type="ECO:0000256" key="1">
    <source>
        <dbReference type="SAM" id="SignalP"/>
    </source>
</evidence>
<protein>
    <submittedName>
        <fullName evidence="2">DsrE family protein</fullName>
    </submittedName>
</protein>
<dbReference type="Pfam" id="PF02635">
    <property type="entry name" value="DsrE"/>
    <property type="match status" value="1"/>
</dbReference>
<accession>A0ABV4TVR7</accession>
<organism evidence="2 3">
    <name type="scientific">Thiohalorhabdus methylotrophus</name>
    <dbReference type="NCBI Taxonomy" id="3242694"/>
    <lineage>
        <taxon>Bacteria</taxon>
        <taxon>Pseudomonadati</taxon>
        <taxon>Pseudomonadota</taxon>
        <taxon>Gammaproteobacteria</taxon>
        <taxon>Thiohalorhabdales</taxon>
        <taxon>Thiohalorhabdaceae</taxon>
        <taxon>Thiohalorhabdus</taxon>
    </lineage>
</organism>
<keyword evidence="3" id="KW-1185">Reference proteome</keyword>
<comment type="caution">
    <text evidence="2">The sequence shown here is derived from an EMBL/GenBank/DDBJ whole genome shotgun (WGS) entry which is preliminary data.</text>
</comment>
<keyword evidence="1" id="KW-0732">Signal</keyword>
<dbReference type="Gene3D" id="3.40.1260.10">
    <property type="entry name" value="DsrEFH-like"/>
    <property type="match status" value="1"/>
</dbReference>
<name>A0ABV4TVR7_9GAMM</name>
<dbReference type="Proteomes" id="UP001575181">
    <property type="component" value="Unassembled WGS sequence"/>
</dbReference>
<dbReference type="RefSeq" id="WP_373655431.1">
    <property type="nucleotide sequence ID" value="NZ_JBGUAW010000004.1"/>
</dbReference>
<dbReference type="InterPro" id="IPR003787">
    <property type="entry name" value="Sulphur_relay_DsrE/F-like"/>
</dbReference>
<reference evidence="2 3" key="1">
    <citation type="submission" date="2024-08" db="EMBL/GenBank/DDBJ databases">
        <title>Whole-genome sequencing of halo(alkali)philic microorganisms from hypersaline lakes.</title>
        <authorList>
            <person name="Sorokin D.Y."/>
            <person name="Merkel A.Y."/>
            <person name="Messina E."/>
            <person name="Yakimov M."/>
        </authorList>
    </citation>
    <scope>NUCLEOTIDE SEQUENCE [LARGE SCALE GENOMIC DNA]</scope>
    <source>
        <strain evidence="2 3">Cl-TMA</strain>
    </source>
</reference>
<evidence type="ECO:0000313" key="2">
    <source>
        <dbReference type="EMBL" id="MFA9460650.1"/>
    </source>
</evidence>
<dbReference type="InterPro" id="IPR027396">
    <property type="entry name" value="DsrEFH-like"/>
</dbReference>
<evidence type="ECO:0000313" key="3">
    <source>
        <dbReference type="Proteomes" id="UP001575181"/>
    </source>
</evidence>
<feature type="signal peptide" evidence="1">
    <location>
        <begin position="1"/>
        <end position="23"/>
    </location>
</feature>
<proteinExistence type="predicted"/>
<dbReference type="EMBL" id="JBGUAW010000004">
    <property type="protein sequence ID" value="MFA9460650.1"/>
    <property type="molecule type" value="Genomic_DNA"/>
</dbReference>
<feature type="chain" id="PRO_5045218295" evidence="1">
    <location>
        <begin position="24"/>
        <end position="169"/>
    </location>
</feature>
<dbReference type="PROSITE" id="PS51257">
    <property type="entry name" value="PROKAR_LIPOPROTEIN"/>
    <property type="match status" value="1"/>
</dbReference>